<organism evidence="1 2">
    <name type="scientific">Robertmurraya siralis</name>
    <dbReference type="NCBI Taxonomy" id="77777"/>
    <lineage>
        <taxon>Bacteria</taxon>
        <taxon>Bacillati</taxon>
        <taxon>Bacillota</taxon>
        <taxon>Bacilli</taxon>
        <taxon>Bacillales</taxon>
        <taxon>Bacillaceae</taxon>
        <taxon>Robertmurraya</taxon>
    </lineage>
</organism>
<dbReference type="AlphaFoldDB" id="A0A919WIM3"/>
<reference evidence="1" key="1">
    <citation type="submission" date="2021-03" db="EMBL/GenBank/DDBJ databases">
        <title>Antimicrobial resistance genes in bacteria isolated from Japanese honey, and their potential for conferring macrolide and lincosamide resistance in the American foulbrood pathogen Paenibacillus larvae.</title>
        <authorList>
            <person name="Okamoto M."/>
            <person name="Kumagai M."/>
            <person name="Kanamori H."/>
            <person name="Takamatsu D."/>
        </authorList>
    </citation>
    <scope>NUCLEOTIDE SEQUENCE</scope>
    <source>
        <strain evidence="1">J27TS8</strain>
    </source>
</reference>
<comment type="caution">
    <text evidence="1">The sequence shown here is derived from an EMBL/GenBank/DDBJ whole genome shotgun (WGS) entry which is preliminary data.</text>
</comment>
<protein>
    <submittedName>
        <fullName evidence="1">Uncharacterized protein</fullName>
    </submittedName>
</protein>
<dbReference type="RefSeq" id="WP_095310527.1">
    <property type="nucleotide sequence ID" value="NZ_BORC01000003.1"/>
</dbReference>
<keyword evidence="2" id="KW-1185">Reference proteome</keyword>
<evidence type="ECO:0000313" key="1">
    <source>
        <dbReference type="EMBL" id="GIN62439.1"/>
    </source>
</evidence>
<dbReference type="Proteomes" id="UP000682111">
    <property type="component" value="Unassembled WGS sequence"/>
</dbReference>
<gene>
    <name evidence="1" type="ORF">J27TS8_24320</name>
</gene>
<proteinExistence type="predicted"/>
<sequence length="65" mass="7354">MLSVESRVYKTGKEECKEWSIEQLLERIKIPARQTIICLLLEADFIVCAPLLECVMSGASNKLLV</sequence>
<accession>A0A919WIM3</accession>
<name>A0A919WIM3_9BACI</name>
<dbReference type="EMBL" id="BORC01000003">
    <property type="protein sequence ID" value="GIN62439.1"/>
    <property type="molecule type" value="Genomic_DNA"/>
</dbReference>
<evidence type="ECO:0000313" key="2">
    <source>
        <dbReference type="Proteomes" id="UP000682111"/>
    </source>
</evidence>